<dbReference type="Proteomes" id="UP000013378">
    <property type="component" value="Unassembled WGS sequence"/>
</dbReference>
<comment type="caution">
    <text evidence="1">The sequence shown here is derived from an EMBL/GenBank/DDBJ whole genome shotgun (WGS) entry which is preliminary data.</text>
</comment>
<dbReference type="OrthoDB" id="2081861at2"/>
<keyword evidence="2" id="KW-1185">Reference proteome</keyword>
<evidence type="ECO:0000313" key="2">
    <source>
        <dbReference type="Proteomes" id="UP000013378"/>
    </source>
</evidence>
<dbReference type="AlphaFoldDB" id="R1AUZ5"/>
<dbReference type="EMBL" id="ARZA01000172">
    <property type="protein sequence ID" value="EOD00452.1"/>
    <property type="molecule type" value="Genomic_DNA"/>
</dbReference>
<protein>
    <recommendedName>
        <fullName evidence="3">STAS/SEC14 domain-containing protein</fullName>
    </recommendedName>
</protein>
<gene>
    <name evidence="1" type="ORF">L21TH_1513</name>
</gene>
<name>R1AUZ5_9FIRM</name>
<sequence>MVNYEKNRASYTMKTDKVKKIVHLAASGFFSIEDGESFINDYEKIVKSIPTQDFVLVIDISNDLKPSSPDVAKILAKLLKRYIEVPFKKRFLTSKGNVVAVAQFKRLGKSIPGWQENVEYVNDLNEVYQKL</sequence>
<reference evidence="1 2" key="1">
    <citation type="journal article" date="2015" name="Geomicrobiol. J.">
        <title>Caldisalinibacter kiritimatiensis gen. nov., sp. nov., a moderately thermohalophilic thiosulfate-reducing bacterium from a hypersaline microbial mat.</title>
        <authorList>
            <person name="Ben Hania W."/>
            <person name="Joseph M."/>
            <person name="Fiebig A."/>
            <person name="Bunk B."/>
            <person name="Klenk H.-P."/>
            <person name="Fardeau M.-L."/>
            <person name="Spring S."/>
        </authorList>
    </citation>
    <scope>NUCLEOTIDE SEQUENCE [LARGE SCALE GENOMIC DNA]</scope>
    <source>
        <strain evidence="1 2">L21-TH-D2</strain>
    </source>
</reference>
<evidence type="ECO:0008006" key="3">
    <source>
        <dbReference type="Google" id="ProtNLM"/>
    </source>
</evidence>
<organism evidence="1 2">
    <name type="scientific">Caldisalinibacter kiritimatiensis</name>
    <dbReference type="NCBI Taxonomy" id="1304284"/>
    <lineage>
        <taxon>Bacteria</taxon>
        <taxon>Bacillati</taxon>
        <taxon>Bacillota</taxon>
        <taxon>Tissierellia</taxon>
        <taxon>Tissierellales</taxon>
        <taxon>Thermohalobacteraceae</taxon>
        <taxon>Caldisalinibacter</taxon>
    </lineage>
</organism>
<dbReference type="RefSeq" id="WP_006313310.1">
    <property type="nucleotide sequence ID" value="NZ_ARZA01000172.1"/>
</dbReference>
<accession>R1AUZ5</accession>
<evidence type="ECO:0000313" key="1">
    <source>
        <dbReference type="EMBL" id="EOD00452.1"/>
    </source>
</evidence>
<dbReference type="eggNOG" id="ENOG502ZSEQ">
    <property type="taxonomic scope" value="Bacteria"/>
</dbReference>
<proteinExistence type="predicted"/>